<name>A0A0W1AMC4_9GAMM</name>
<dbReference type="PANTHER" id="PTHR45763:SF46">
    <property type="entry name" value="AB HYDROLASE-1 DOMAIN-CONTAINING PROTEIN"/>
    <property type="match status" value="1"/>
</dbReference>
<dbReference type="InterPro" id="IPR029058">
    <property type="entry name" value="AB_hydrolase_fold"/>
</dbReference>
<dbReference type="STRING" id="66969.Lwal_0945"/>
<dbReference type="InterPro" id="IPR000073">
    <property type="entry name" value="AB_hydrolase_1"/>
</dbReference>
<dbReference type="PANTHER" id="PTHR45763">
    <property type="entry name" value="HYDROLASE, ALPHA/BETA FOLD FAMILY PROTEIN, EXPRESSED-RELATED"/>
    <property type="match status" value="1"/>
</dbReference>
<proteinExistence type="predicted"/>
<feature type="domain" description="AB hydrolase-1" evidence="1">
    <location>
        <begin position="32"/>
        <end position="279"/>
    </location>
</feature>
<dbReference type="Proteomes" id="UP000054729">
    <property type="component" value="Unassembled WGS sequence"/>
</dbReference>
<dbReference type="OrthoDB" id="9779853at2"/>
<dbReference type="SUPFAM" id="SSF53474">
    <property type="entry name" value="alpha/beta-Hydrolases"/>
    <property type="match status" value="1"/>
</dbReference>
<dbReference type="AlphaFoldDB" id="A0A0W1AMC4"/>
<reference evidence="2 3" key="1">
    <citation type="submission" date="2015-11" db="EMBL/GenBank/DDBJ databases">
        <title>Genomic analysis of 38 Legionella species identifies large and diverse effector repertoires.</title>
        <authorList>
            <person name="Burstein D."/>
            <person name="Amaro F."/>
            <person name="Zusman T."/>
            <person name="Lifshitz Z."/>
            <person name="Cohen O."/>
            <person name="Gilbert J.A."/>
            <person name="Pupko T."/>
            <person name="Shuman H.A."/>
            <person name="Segal G."/>
        </authorList>
    </citation>
    <scope>NUCLEOTIDE SEQUENCE [LARGE SCALE GENOMIC DNA]</scope>
    <source>
        <strain evidence="2 3">ATCC 51914</strain>
    </source>
</reference>
<protein>
    <submittedName>
        <fullName evidence="2">Lipase LipA (L, pneumophila)</fullName>
    </submittedName>
</protein>
<sequence>MKNNTPNLNLSITLKDGRKLGYAEYGDPFGKVILYFHGFPGSRLEAAHFHDVAIKNHYRVIGVDRPGMGLSSMDDHRTILSWAADVIELADQLDIDTFSILGHSGGAPFVAACAYAISERLQSAAIISGMAPIEKPESRIGMTRGQIIANSLIQTMPWLTSVMMRLTLMMLKNPNKMMKQMIKQLPEVDQELFQDPETGKAIIDSTIEAFKNGIAGPAKEMKLLFKAWGFDLENIKCPVTIWQGTLDRQAPYSHAEIYAKLIPGAQLKLVEGEGHHSLIRHHGKEILRTLLHH</sequence>
<dbReference type="Pfam" id="PF00561">
    <property type="entry name" value="Abhydrolase_1"/>
    <property type="match status" value="1"/>
</dbReference>
<dbReference type="RefSeq" id="WP_058479743.1">
    <property type="nucleotide sequence ID" value="NZ_CAAAIQ010000035.1"/>
</dbReference>
<evidence type="ECO:0000259" key="1">
    <source>
        <dbReference type="Pfam" id="PF00561"/>
    </source>
</evidence>
<evidence type="ECO:0000313" key="2">
    <source>
        <dbReference type="EMBL" id="KTD82468.1"/>
    </source>
</evidence>
<gene>
    <name evidence="2" type="ORF">Lwal_0945</name>
</gene>
<dbReference type="PATRIC" id="fig|66969.6.peg.1024"/>
<keyword evidence="3" id="KW-1185">Reference proteome</keyword>
<accession>A0A0W1AMC4</accession>
<evidence type="ECO:0000313" key="3">
    <source>
        <dbReference type="Proteomes" id="UP000054729"/>
    </source>
</evidence>
<dbReference type="EMBL" id="LNZB01000015">
    <property type="protein sequence ID" value="KTD82468.1"/>
    <property type="molecule type" value="Genomic_DNA"/>
</dbReference>
<dbReference type="Gene3D" id="3.40.50.1820">
    <property type="entry name" value="alpha/beta hydrolase"/>
    <property type="match status" value="1"/>
</dbReference>
<organism evidence="2 3">
    <name type="scientific">Legionella waltersii</name>
    <dbReference type="NCBI Taxonomy" id="66969"/>
    <lineage>
        <taxon>Bacteria</taxon>
        <taxon>Pseudomonadati</taxon>
        <taxon>Pseudomonadota</taxon>
        <taxon>Gammaproteobacteria</taxon>
        <taxon>Legionellales</taxon>
        <taxon>Legionellaceae</taxon>
        <taxon>Legionella</taxon>
    </lineage>
</organism>
<comment type="caution">
    <text evidence="2">The sequence shown here is derived from an EMBL/GenBank/DDBJ whole genome shotgun (WGS) entry which is preliminary data.</text>
</comment>